<reference evidence="2 3" key="1">
    <citation type="journal article" date="2023" name="Microb. Genom.">
        <title>Mesoterricola silvestris gen. nov., sp. nov., Mesoterricola sediminis sp. nov., Geothrix oryzae sp. nov., Geothrix edaphica sp. nov., Geothrix rubra sp. nov., and Geothrix limicola sp. nov., six novel members of Acidobacteriota isolated from soils.</title>
        <authorList>
            <person name="Weisberg A.J."/>
            <person name="Pearce E."/>
            <person name="Kramer C.G."/>
            <person name="Chang J.H."/>
            <person name="Clarke C.R."/>
        </authorList>
    </citation>
    <scope>NUCLEOTIDE SEQUENCE [LARGE SCALE GENOMIC DNA]</scope>
    <source>
        <strain evidence="2 3">ID09-01A</strain>
    </source>
</reference>
<keyword evidence="1" id="KW-0472">Membrane</keyword>
<evidence type="ECO:0000313" key="2">
    <source>
        <dbReference type="EMBL" id="MDX3706491.1"/>
    </source>
</evidence>
<sequence>MSALLGLLIAVIPTVVLAFQVSGFVLSVPWRQLAVLAAATYAAALLAAVLSAHRLRVTEARAT</sequence>
<evidence type="ECO:0000256" key="1">
    <source>
        <dbReference type="SAM" id="Phobius"/>
    </source>
</evidence>
<protein>
    <recommendedName>
        <fullName evidence="4">Integral membrane protein</fullName>
    </recommendedName>
</protein>
<dbReference type="RefSeq" id="WP_319063711.1">
    <property type="nucleotide sequence ID" value="NZ_JARAYT010000028.1"/>
</dbReference>
<dbReference type="Proteomes" id="UP001271274">
    <property type="component" value="Unassembled WGS sequence"/>
</dbReference>
<keyword evidence="1" id="KW-1133">Transmembrane helix</keyword>
<keyword evidence="1" id="KW-0812">Transmembrane</keyword>
<organism evidence="2 3">
    <name type="scientific">Streptomyces europaeiscabiei</name>
    <dbReference type="NCBI Taxonomy" id="146819"/>
    <lineage>
        <taxon>Bacteria</taxon>
        <taxon>Bacillati</taxon>
        <taxon>Actinomycetota</taxon>
        <taxon>Actinomycetes</taxon>
        <taxon>Kitasatosporales</taxon>
        <taxon>Streptomycetaceae</taxon>
        <taxon>Streptomyces</taxon>
    </lineage>
</organism>
<accession>A0ABU4NV69</accession>
<comment type="caution">
    <text evidence="2">The sequence shown here is derived from an EMBL/GenBank/DDBJ whole genome shotgun (WGS) entry which is preliminary data.</text>
</comment>
<dbReference type="EMBL" id="JARAYU010000028">
    <property type="protein sequence ID" value="MDX3706491.1"/>
    <property type="molecule type" value="Genomic_DNA"/>
</dbReference>
<name>A0ABU4NV69_9ACTN</name>
<feature type="transmembrane region" description="Helical" evidence="1">
    <location>
        <begin position="34"/>
        <end position="52"/>
    </location>
</feature>
<proteinExistence type="predicted"/>
<gene>
    <name evidence="2" type="ORF">PV662_43690</name>
</gene>
<keyword evidence="3" id="KW-1185">Reference proteome</keyword>
<evidence type="ECO:0008006" key="4">
    <source>
        <dbReference type="Google" id="ProtNLM"/>
    </source>
</evidence>
<evidence type="ECO:0000313" key="3">
    <source>
        <dbReference type="Proteomes" id="UP001271274"/>
    </source>
</evidence>